<feature type="region of interest" description="Disordered" evidence="3">
    <location>
        <begin position="175"/>
        <end position="199"/>
    </location>
</feature>
<feature type="domain" description="Fcf2 pre-rRNA processing C-terminal" evidence="4">
    <location>
        <begin position="371"/>
        <end position="464"/>
    </location>
</feature>
<dbReference type="PANTHER" id="PTHR21686:SF12">
    <property type="entry name" value="DEOXYNUCLEOTIDYLTRANSFERASE TERMINAL-INTERACTING PROTEIN 2"/>
    <property type="match status" value="1"/>
</dbReference>
<dbReference type="OrthoDB" id="427886at2759"/>
<dbReference type="Proteomes" id="UP001150925">
    <property type="component" value="Unassembled WGS sequence"/>
</dbReference>
<organism evidence="5 6">
    <name type="scientific">Dispira parvispora</name>
    <dbReference type="NCBI Taxonomy" id="1520584"/>
    <lineage>
        <taxon>Eukaryota</taxon>
        <taxon>Fungi</taxon>
        <taxon>Fungi incertae sedis</taxon>
        <taxon>Zoopagomycota</taxon>
        <taxon>Kickxellomycotina</taxon>
        <taxon>Dimargaritomycetes</taxon>
        <taxon>Dimargaritales</taxon>
        <taxon>Dimargaritaceae</taxon>
        <taxon>Dispira</taxon>
    </lineage>
</organism>
<accession>A0A9W8AXP8</accession>
<feature type="region of interest" description="Disordered" evidence="3">
    <location>
        <begin position="1"/>
        <end position="151"/>
    </location>
</feature>
<evidence type="ECO:0000313" key="6">
    <source>
        <dbReference type="Proteomes" id="UP001150925"/>
    </source>
</evidence>
<comment type="caution">
    <text evidence="5">The sequence shown here is derived from an EMBL/GenBank/DDBJ whole genome shotgun (WGS) entry which is preliminary data.</text>
</comment>
<proteinExistence type="predicted"/>
<keyword evidence="6" id="KW-1185">Reference proteome</keyword>
<dbReference type="InterPro" id="IPR014810">
    <property type="entry name" value="Fcf2_C"/>
</dbReference>
<evidence type="ECO:0000256" key="2">
    <source>
        <dbReference type="ARBA" id="ARBA00023242"/>
    </source>
</evidence>
<dbReference type="EMBL" id="JANBPY010000002">
    <property type="protein sequence ID" value="KAJ1970246.1"/>
    <property type="molecule type" value="Genomic_DNA"/>
</dbReference>
<evidence type="ECO:0000313" key="5">
    <source>
        <dbReference type="EMBL" id="KAJ1970246.1"/>
    </source>
</evidence>
<feature type="compositionally biased region" description="Polar residues" evidence="3">
    <location>
        <begin position="87"/>
        <end position="98"/>
    </location>
</feature>
<dbReference type="Pfam" id="PF08698">
    <property type="entry name" value="Fcf2"/>
    <property type="match status" value="1"/>
</dbReference>
<dbReference type="AlphaFoldDB" id="A0A9W8AXP8"/>
<evidence type="ECO:0000256" key="1">
    <source>
        <dbReference type="ARBA" id="ARBA00004604"/>
    </source>
</evidence>
<gene>
    <name evidence="5" type="ORF">IWQ62_000073</name>
</gene>
<reference evidence="5" key="1">
    <citation type="submission" date="2022-07" db="EMBL/GenBank/DDBJ databases">
        <title>Phylogenomic reconstructions and comparative analyses of Kickxellomycotina fungi.</title>
        <authorList>
            <person name="Reynolds N.K."/>
            <person name="Stajich J.E."/>
            <person name="Barry K."/>
            <person name="Grigoriev I.V."/>
            <person name="Crous P."/>
            <person name="Smith M.E."/>
        </authorList>
    </citation>
    <scope>NUCLEOTIDE SEQUENCE</scope>
    <source>
        <strain evidence="5">RSA 1196</strain>
    </source>
</reference>
<dbReference type="GO" id="GO:0006396">
    <property type="term" value="P:RNA processing"/>
    <property type="evidence" value="ECO:0007669"/>
    <property type="project" value="TreeGrafter"/>
</dbReference>
<dbReference type="InterPro" id="IPR039883">
    <property type="entry name" value="Fcf2/DNTTIP2"/>
</dbReference>
<evidence type="ECO:0000259" key="4">
    <source>
        <dbReference type="Pfam" id="PF08698"/>
    </source>
</evidence>
<protein>
    <recommendedName>
        <fullName evidence="4">Fcf2 pre-rRNA processing C-terminal domain-containing protein</fullName>
    </recommendedName>
</protein>
<feature type="region of interest" description="Disordered" evidence="3">
    <location>
        <begin position="220"/>
        <end position="259"/>
    </location>
</feature>
<dbReference type="PANTHER" id="PTHR21686">
    <property type="entry name" value="DEOXYNUCLEOTIDYLTRANSFERASE TERMINAL-INTERACTING PROTEIN 2"/>
    <property type="match status" value="1"/>
</dbReference>
<sequence length="490" mass="53702">MRTRSGTSYTPTGTTPRTPRIRQQIQLERAVKTTGKSSRVKPPVLSKMAPSAERHVRSPQNTGSPTPKRKTRKTLTTPGLGKGKTSEVSVQSSPQETTMAKRLHFKPQRPLPAQDSPPANVDGPVSSSSSSLYYTPDEAPSMEPLTPAGALPFQNRFNKADIASLEPNIKFAMVDDSDDDDSLTLVSEDAPANEADHQRQANLRLARLTEQVRKVKAEAEHVTISSSPSRDGPVHATPLAGVSATHSETDNATDGDDDEVDATELSTLLSRARTALKTASGTDETSKAGDDQNPLLVHSMQHHNTKASELYIQTKGGNAPATLANGGVATKADGSRASKLVGSSDAYDMIVNHDTTDAELAKKPIASEEARKKTQEWFTMATPTLTPELKQDLQLLSLRGALDQTRFHKRDKKRLTIPTEFQMGTVIEAPHEFYSARLTQKERKSTVVDQIMADTKVKSYLKRKLDEVVEKKRSGNKAWYNSRFKNKRSR</sequence>
<comment type="subcellular location">
    <subcellularLocation>
        <location evidence="1">Nucleus</location>
        <location evidence="1">Nucleolus</location>
    </subcellularLocation>
</comment>
<dbReference type="GO" id="GO:0005730">
    <property type="term" value="C:nucleolus"/>
    <property type="evidence" value="ECO:0007669"/>
    <property type="project" value="UniProtKB-SubCell"/>
</dbReference>
<feature type="compositionally biased region" description="Low complexity" evidence="3">
    <location>
        <begin position="1"/>
        <end position="18"/>
    </location>
</feature>
<keyword evidence="2" id="KW-0539">Nucleus</keyword>
<evidence type="ECO:0000256" key="3">
    <source>
        <dbReference type="SAM" id="MobiDB-lite"/>
    </source>
</evidence>
<name>A0A9W8AXP8_9FUNG</name>
<dbReference type="GO" id="GO:0003723">
    <property type="term" value="F:RNA binding"/>
    <property type="evidence" value="ECO:0007669"/>
    <property type="project" value="TreeGrafter"/>
</dbReference>